<dbReference type="PANTHER" id="PTHR14614">
    <property type="entry name" value="HEPATOCELLULAR CARCINOMA-ASSOCIATED ANTIGEN"/>
    <property type="match status" value="1"/>
</dbReference>
<keyword evidence="6" id="KW-0808">Transferase</keyword>
<keyword evidence="12" id="KW-1185">Reference proteome</keyword>
<protein>
    <recommendedName>
        <fullName evidence="3">protein-histidine N-methyltransferase</fullName>
        <ecNumber evidence="3">2.1.1.85</ecNumber>
    </recommendedName>
</protein>
<evidence type="ECO:0000256" key="5">
    <source>
        <dbReference type="ARBA" id="ARBA00022603"/>
    </source>
</evidence>
<feature type="region of interest" description="Disordered" evidence="10">
    <location>
        <begin position="34"/>
        <end position="53"/>
    </location>
</feature>
<evidence type="ECO:0000313" key="11">
    <source>
        <dbReference type="EMBL" id="KAK1443079.1"/>
    </source>
</evidence>
<dbReference type="GO" id="GO:0005634">
    <property type="term" value="C:nucleus"/>
    <property type="evidence" value="ECO:0007669"/>
    <property type="project" value="UniProtKB-SubCell"/>
</dbReference>
<comment type="subcellular location">
    <subcellularLocation>
        <location evidence="2">Cytoplasm</location>
    </subcellularLocation>
    <subcellularLocation>
        <location evidence="1">Nucleus</location>
    </subcellularLocation>
</comment>
<dbReference type="EC" id="2.1.1.85" evidence="3"/>
<feature type="compositionally biased region" description="Basic and acidic residues" evidence="10">
    <location>
        <begin position="173"/>
        <end position="183"/>
    </location>
</feature>
<keyword evidence="4" id="KW-0963">Cytoplasm</keyword>
<evidence type="ECO:0000256" key="3">
    <source>
        <dbReference type="ARBA" id="ARBA00012533"/>
    </source>
</evidence>
<organism evidence="11 12">
    <name type="scientific">Babesia gibsoni</name>
    <dbReference type="NCBI Taxonomy" id="33632"/>
    <lineage>
        <taxon>Eukaryota</taxon>
        <taxon>Sar</taxon>
        <taxon>Alveolata</taxon>
        <taxon>Apicomplexa</taxon>
        <taxon>Aconoidasida</taxon>
        <taxon>Piroplasmida</taxon>
        <taxon>Babesiidae</taxon>
        <taxon>Babesia</taxon>
    </lineage>
</organism>
<dbReference type="EMBL" id="JAVEPI010000003">
    <property type="protein sequence ID" value="KAK1443079.1"/>
    <property type="molecule type" value="Genomic_DNA"/>
</dbReference>
<reference evidence="11" key="1">
    <citation type="submission" date="2023-08" db="EMBL/GenBank/DDBJ databases">
        <title>Draft sequence of the Babesia gibsoni genome.</title>
        <authorList>
            <person name="Yamagishi J.Y."/>
            <person name="Xuan X.X."/>
        </authorList>
    </citation>
    <scope>NUCLEOTIDE SEQUENCE</scope>
    <source>
        <strain evidence="11">Azabu</strain>
    </source>
</reference>
<keyword evidence="7" id="KW-0949">S-adenosyl-L-methionine</keyword>
<keyword evidence="8" id="KW-0539">Nucleus</keyword>
<evidence type="ECO:0000256" key="1">
    <source>
        <dbReference type="ARBA" id="ARBA00004123"/>
    </source>
</evidence>
<dbReference type="Proteomes" id="UP001230268">
    <property type="component" value="Unassembled WGS sequence"/>
</dbReference>
<proteinExistence type="inferred from homology"/>
<sequence length="377" mass="42169">MGLTISICTNTLLSHSKEYTLELSECRVLTQTDASDSESMTKESDGDPNNKLSNTYSFRLAVLPKERVSENVKRRHYEGGYTLWESTWFLLSVLHKEMESSKGSIVIDLGCGNGICGVLALQRGYDVLFQDLNWDVLENAVIPNVLLNLCYSDLQKLVNARNKQKSGQNDDSGDSKAESTEQADRVHKIGAANSVKPTTSSNINVILKSDEGEKHKYGSVAKLTTMSVEVLQDTETLKRLSNEACNEDVWLQNKVDLLACLWEDIPSFSDTFLEKYSNLCAIIVASECIYRKENYPAIANILLHYLKADEGVAYIASKRLYFGMDGGSLEFRDYINKHHTYSANKLEAAIHRTHMLPKSSNVIDIVKVTKTLTAETL</sequence>
<dbReference type="PANTHER" id="PTHR14614:SF39">
    <property type="entry name" value="HISTIDINE PROTEIN METHYLTRANSFERASE 1 HOMOLOG"/>
    <property type="match status" value="1"/>
</dbReference>
<comment type="similarity">
    <text evidence="9">Belongs to the methyltransferase superfamily. METTL18 family.</text>
</comment>
<evidence type="ECO:0000313" key="12">
    <source>
        <dbReference type="Proteomes" id="UP001230268"/>
    </source>
</evidence>
<dbReference type="InterPro" id="IPR029063">
    <property type="entry name" value="SAM-dependent_MTases_sf"/>
</dbReference>
<gene>
    <name evidence="11" type="ORF">BgAZ_305970</name>
</gene>
<dbReference type="GO" id="GO:0018064">
    <property type="term" value="F:protein-L-histidine N-tele-methyltransferase activity"/>
    <property type="evidence" value="ECO:0007669"/>
    <property type="project" value="UniProtKB-EC"/>
</dbReference>
<dbReference type="Gene3D" id="3.40.50.150">
    <property type="entry name" value="Vaccinia Virus protein VP39"/>
    <property type="match status" value="1"/>
</dbReference>
<feature type="region of interest" description="Disordered" evidence="10">
    <location>
        <begin position="162"/>
        <end position="183"/>
    </location>
</feature>
<dbReference type="GO" id="GO:0032259">
    <property type="term" value="P:methylation"/>
    <property type="evidence" value="ECO:0007669"/>
    <property type="project" value="UniProtKB-KW"/>
</dbReference>
<comment type="caution">
    <text evidence="11">The sequence shown here is derived from an EMBL/GenBank/DDBJ whole genome shotgun (WGS) entry which is preliminary data.</text>
</comment>
<accession>A0AAD8LLL0</accession>
<evidence type="ECO:0000256" key="8">
    <source>
        <dbReference type="ARBA" id="ARBA00023242"/>
    </source>
</evidence>
<dbReference type="SUPFAM" id="SSF53335">
    <property type="entry name" value="S-adenosyl-L-methionine-dependent methyltransferases"/>
    <property type="match status" value="1"/>
</dbReference>
<evidence type="ECO:0000256" key="6">
    <source>
        <dbReference type="ARBA" id="ARBA00022679"/>
    </source>
</evidence>
<evidence type="ECO:0000256" key="10">
    <source>
        <dbReference type="SAM" id="MobiDB-lite"/>
    </source>
</evidence>
<dbReference type="InterPro" id="IPR019410">
    <property type="entry name" value="Methyltransf_16"/>
</dbReference>
<dbReference type="AlphaFoldDB" id="A0AAD8LLL0"/>
<evidence type="ECO:0000256" key="2">
    <source>
        <dbReference type="ARBA" id="ARBA00004496"/>
    </source>
</evidence>
<evidence type="ECO:0000256" key="7">
    <source>
        <dbReference type="ARBA" id="ARBA00022691"/>
    </source>
</evidence>
<name>A0AAD8LLL0_BABGI</name>
<evidence type="ECO:0000256" key="4">
    <source>
        <dbReference type="ARBA" id="ARBA00022490"/>
    </source>
</evidence>
<evidence type="ECO:0000256" key="9">
    <source>
        <dbReference type="ARBA" id="ARBA00038126"/>
    </source>
</evidence>
<keyword evidence="5" id="KW-0489">Methyltransferase</keyword>
<dbReference type="GO" id="GO:0005737">
    <property type="term" value="C:cytoplasm"/>
    <property type="evidence" value="ECO:0007669"/>
    <property type="project" value="UniProtKB-SubCell"/>
</dbReference>